<dbReference type="Proteomes" id="UP000242715">
    <property type="component" value="Unassembled WGS sequence"/>
</dbReference>
<feature type="region of interest" description="Disordered" evidence="3">
    <location>
        <begin position="45"/>
        <end position="66"/>
    </location>
</feature>
<evidence type="ECO:0000256" key="2">
    <source>
        <dbReference type="PROSITE-ProRule" id="PRU00252"/>
    </source>
</evidence>
<dbReference type="OrthoDB" id="1078367at2759"/>
<dbReference type="EMBL" id="DF973744">
    <property type="protein sequence ID" value="GAU39109.1"/>
    <property type="molecule type" value="Genomic_DNA"/>
</dbReference>
<dbReference type="InterPro" id="IPR012340">
    <property type="entry name" value="NA-bd_OB-fold"/>
</dbReference>
<evidence type="ECO:0000256" key="1">
    <source>
        <dbReference type="ARBA" id="ARBA00023125"/>
    </source>
</evidence>
<name>A0A2Z6P5W8_TRISU</name>
<dbReference type="PROSITE" id="PS50935">
    <property type="entry name" value="SSB"/>
    <property type="match status" value="1"/>
</dbReference>
<sequence>MQNSIGMGRFSISHSRTTSLYRSFLSTPAPLHHIPLRFCTTTTTPFSDSNEAESAAPSPSPEQTERTFYDRPLENGLDPGIYRAILVGKVGQKPLQKKLRSGTVVTLLSIGTGGIRNNRRPLDHENPREYANRCAVQWHRVTIYPERLGNVLMKNVLPGSTLYIEGNLETKVFSDPITGLVRRVREVAVRRHGRVVFLGPGDDADQQTQQNDLRAGKYFSFCSGANIAFCSNVCKLVLKVIMAMAMECFFAPRV</sequence>
<dbReference type="PANTHER" id="PTHR10302:SF16">
    <property type="entry name" value="NUCLEIC ACID-BINDING, OB-FOLD-LIKE PROTEIN"/>
    <property type="match status" value="1"/>
</dbReference>
<evidence type="ECO:0000313" key="5">
    <source>
        <dbReference type="Proteomes" id="UP000242715"/>
    </source>
</evidence>
<evidence type="ECO:0000256" key="3">
    <source>
        <dbReference type="SAM" id="MobiDB-lite"/>
    </source>
</evidence>
<dbReference type="GO" id="GO:0006264">
    <property type="term" value="P:mitochondrial DNA replication"/>
    <property type="evidence" value="ECO:0007669"/>
    <property type="project" value="TreeGrafter"/>
</dbReference>
<dbReference type="SUPFAM" id="SSF50249">
    <property type="entry name" value="Nucleic acid-binding proteins"/>
    <property type="match status" value="1"/>
</dbReference>
<dbReference type="AlphaFoldDB" id="A0A2Z6P5W8"/>
<protein>
    <recommendedName>
        <fullName evidence="6">Single-stranded DNA-binding protein</fullName>
    </recommendedName>
</protein>
<evidence type="ECO:0000313" key="4">
    <source>
        <dbReference type="EMBL" id="GAU39109.1"/>
    </source>
</evidence>
<organism evidence="4 5">
    <name type="scientific">Trifolium subterraneum</name>
    <name type="common">Subterranean clover</name>
    <dbReference type="NCBI Taxonomy" id="3900"/>
    <lineage>
        <taxon>Eukaryota</taxon>
        <taxon>Viridiplantae</taxon>
        <taxon>Streptophyta</taxon>
        <taxon>Embryophyta</taxon>
        <taxon>Tracheophyta</taxon>
        <taxon>Spermatophyta</taxon>
        <taxon>Magnoliopsida</taxon>
        <taxon>eudicotyledons</taxon>
        <taxon>Gunneridae</taxon>
        <taxon>Pentapetalae</taxon>
        <taxon>rosids</taxon>
        <taxon>fabids</taxon>
        <taxon>Fabales</taxon>
        <taxon>Fabaceae</taxon>
        <taxon>Papilionoideae</taxon>
        <taxon>50 kb inversion clade</taxon>
        <taxon>NPAAA clade</taxon>
        <taxon>Hologalegina</taxon>
        <taxon>IRL clade</taxon>
        <taxon>Trifolieae</taxon>
        <taxon>Trifolium</taxon>
    </lineage>
</organism>
<dbReference type="InterPro" id="IPR000424">
    <property type="entry name" value="Primosome_PriB/ssb"/>
</dbReference>
<dbReference type="GO" id="GO:0003697">
    <property type="term" value="F:single-stranded DNA binding"/>
    <property type="evidence" value="ECO:0007669"/>
    <property type="project" value="InterPro"/>
</dbReference>
<keyword evidence="5" id="KW-1185">Reference proteome</keyword>
<reference evidence="5" key="1">
    <citation type="journal article" date="2017" name="Front. Plant Sci.">
        <title>Climate Clever Clovers: New Paradigm to Reduce the Environmental Footprint of Ruminants by Breeding Low Methanogenic Forages Utilizing Haplotype Variation.</title>
        <authorList>
            <person name="Kaur P."/>
            <person name="Appels R."/>
            <person name="Bayer P.E."/>
            <person name="Keeble-Gagnere G."/>
            <person name="Wang J."/>
            <person name="Hirakawa H."/>
            <person name="Shirasawa K."/>
            <person name="Vercoe P."/>
            <person name="Stefanova K."/>
            <person name="Durmic Z."/>
            <person name="Nichols P."/>
            <person name="Revell C."/>
            <person name="Isobe S.N."/>
            <person name="Edwards D."/>
            <person name="Erskine W."/>
        </authorList>
    </citation>
    <scope>NUCLEOTIDE SEQUENCE [LARGE SCALE GENOMIC DNA]</scope>
    <source>
        <strain evidence="5">cv. Daliak</strain>
    </source>
</reference>
<dbReference type="Pfam" id="PF00436">
    <property type="entry name" value="SSB"/>
    <property type="match status" value="1"/>
</dbReference>
<dbReference type="Gene3D" id="2.40.50.140">
    <property type="entry name" value="Nucleic acid-binding proteins"/>
    <property type="match status" value="1"/>
</dbReference>
<gene>
    <name evidence="4" type="ORF">TSUD_320840</name>
</gene>
<keyword evidence="1 2" id="KW-0238">DNA-binding</keyword>
<dbReference type="InterPro" id="IPR011344">
    <property type="entry name" value="ssDNA-bd"/>
</dbReference>
<dbReference type="FunFam" id="2.40.50.140:FF:000160">
    <property type="entry name" value="single-stranded DNA-binding protein, mitochondrial"/>
    <property type="match status" value="1"/>
</dbReference>
<accession>A0A2Z6P5W8</accession>
<dbReference type="GO" id="GO:0042645">
    <property type="term" value="C:mitochondrial nucleoid"/>
    <property type="evidence" value="ECO:0007669"/>
    <property type="project" value="TreeGrafter"/>
</dbReference>
<proteinExistence type="predicted"/>
<evidence type="ECO:0008006" key="6">
    <source>
        <dbReference type="Google" id="ProtNLM"/>
    </source>
</evidence>
<dbReference type="PANTHER" id="PTHR10302">
    <property type="entry name" value="SINGLE-STRANDED DNA-BINDING PROTEIN"/>
    <property type="match status" value="1"/>
</dbReference>